<protein>
    <submittedName>
        <fullName evidence="2">Uncharacterized protein</fullName>
    </submittedName>
</protein>
<keyword evidence="1" id="KW-0732">Signal</keyword>
<dbReference type="AlphaFoldDB" id="A0A7X6I5Y4"/>
<comment type="caution">
    <text evidence="2">The sequence shown here is derived from an EMBL/GenBank/DDBJ whole genome shotgun (WGS) entry which is preliminary data.</text>
</comment>
<gene>
    <name evidence="2" type="ORF">RAMLITH_06965</name>
</gene>
<accession>A0A7X6I5Y4</accession>
<keyword evidence="3" id="KW-1185">Reference proteome</keyword>
<dbReference type="Proteomes" id="UP000521868">
    <property type="component" value="Unassembled WGS sequence"/>
</dbReference>
<feature type="chain" id="PRO_5031474165" evidence="1">
    <location>
        <begin position="30"/>
        <end position="241"/>
    </location>
</feature>
<name>A0A7X6I5Y4_9BURK</name>
<evidence type="ECO:0000256" key="1">
    <source>
        <dbReference type="SAM" id="SignalP"/>
    </source>
</evidence>
<organism evidence="2 3">
    <name type="scientific">Ramlibacter lithotrophicus</name>
    <dbReference type="NCBI Taxonomy" id="2606681"/>
    <lineage>
        <taxon>Bacteria</taxon>
        <taxon>Pseudomonadati</taxon>
        <taxon>Pseudomonadota</taxon>
        <taxon>Betaproteobacteria</taxon>
        <taxon>Burkholderiales</taxon>
        <taxon>Comamonadaceae</taxon>
        <taxon>Ramlibacter</taxon>
    </lineage>
</organism>
<dbReference type="RefSeq" id="WP_168106673.1">
    <property type="nucleotide sequence ID" value="NZ_VTOX01000002.1"/>
</dbReference>
<sequence length="241" mass="26977">MMIFRRTLATAALLLGASLLLPCAAAAQAEALQGELATLRQLRAANRMADASDRAVGLGFQQALDAVPGDSADAKATSLKETALWEAADIHLAEANRWQASPDNVYAKRAVDAWTAYVDFATASGQSARLHRAVEFLQRSFVQANEYPEMFSYFVLLPPQYVNDKVVTRWEDRLRACSDYSRQGGRPWKEQDCVRDECRDSVAAFYEFAHRWLKEFPLKADARTVFAQRVERVPPSCRSKP</sequence>
<evidence type="ECO:0000313" key="2">
    <source>
        <dbReference type="EMBL" id="NKE65559.1"/>
    </source>
</evidence>
<dbReference type="EMBL" id="VTOX01000002">
    <property type="protein sequence ID" value="NKE65559.1"/>
    <property type="molecule type" value="Genomic_DNA"/>
</dbReference>
<evidence type="ECO:0000313" key="3">
    <source>
        <dbReference type="Proteomes" id="UP000521868"/>
    </source>
</evidence>
<proteinExistence type="predicted"/>
<feature type="signal peptide" evidence="1">
    <location>
        <begin position="1"/>
        <end position="29"/>
    </location>
</feature>
<reference evidence="2 3" key="1">
    <citation type="journal article" date="2020" name="Nature">
        <title>Bacterial chemolithoautotrophy via manganese oxidation.</title>
        <authorList>
            <person name="Yu H."/>
            <person name="Leadbetter J.R."/>
        </authorList>
    </citation>
    <scope>NUCLEOTIDE SEQUENCE [LARGE SCALE GENOMIC DNA]</scope>
    <source>
        <strain evidence="2 3">RBP-1</strain>
    </source>
</reference>